<dbReference type="Gene3D" id="3.60.21.10">
    <property type="match status" value="1"/>
</dbReference>
<evidence type="ECO:0000256" key="1">
    <source>
        <dbReference type="ARBA" id="ARBA00008950"/>
    </source>
</evidence>
<evidence type="ECO:0000313" key="4">
    <source>
        <dbReference type="Proteomes" id="UP000293568"/>
    </source>
</evidence>
<dbReference type="Proteomes" id="UP000293568">
    <property type="component" value="Chromosome"/>
</dbReference>
<comment type="similarity">
    <text evidence="1">Belongs to the metallophosphoesterase superfamily. YfcE family.</text>
</comment>
<dbReference type="CDD" id="cd00838">
    <property type="entry name" value="MPP_superfamily"/>
    <property type="match status" value="1"/>
</dbReference>
<dbReference type="PANTHER" id="PTHR42850:SF2">
    <property type="entry name" value="BLL5683 PROTEIN"/>
    <property type="match status" value="1"/>
</dbReference>
<dbReference type="SUPFAM" id="SSF56300">
    <property type="entry name" value="Metallo-dependent phosphatases"/>
    <property type="match status" value="1"/>
</dbReference>
<dbReference type="InterPro" id="IPR024654">
    <property type="entry name" value="Calcineurin-like_PHP_lpxH"/>
</dbReference>
<reference evidence="3 4" key="1">
    <citation type="submission" date="2019-01" db="EMBL/GenBank/DDBJ databases">
        <title>Genome sequencing of strain FW100M-2.</title>
        <authorList>
            <person name="Heo J."/>
            <person name="Kim S.-J."/>
            <person name="Kim J.-S."/>
            <person name="Hong S.-B."/>
            <person name="Kwon S.-W."/>
        </authorList>
    </citation>
    <scope>NUCLEOTIDE SEQUENCE [LARGE SCALE GENOMIC DNA]</scope>
    <source>
        <strain evidence="3 4">FW100M-2</strain>
    </source>
</reference>
<dbReference type="GO" id="GO:0005737">
    <property type="term" value="C:cytoplasm"/>
    <property type="evidence" value="ECO:0007669"/>
    <property type="project" value="TreeGrafter"/>
</dbReference>
<sequence length="241" mass="26808">MQKIAIISDIHGNVPALEAVLRDVDLRRVDRLICLGDLIGKGPGSDVCVDLVRSHCDTVVMGNWDDFIATPSDIDVAVWHRSLLGEERLAYLASLPFSAEFVLSGKYVRLFHASPRSLYERIQPWDEAAKRLSLFEASERCQEWCAADVAGYGDIHNAYMQYMEGKLLFNAGSVGNPLDVPKASYVILEGQYGSGQDAPIDLQFVRVAYNIEEAVSQAEASGMPHLEPYVRELRTARYARS</sequence>
<gene>
    <name evidence="3" type="ORF">ET464_01905</name>
</gene>
<name>A0A4P6EQR7_9BACL</name>
<dbReference type="KEGG" id="pprt:ET464_01905"/>
<dbReference type="InterPro" id="IPR050126">
    <property type="entry name" value="Ap4A_hydrolase"/>
</dbReference>
<feature type="domain" description="Calcineurin-like phosphoesterase" evidence="2">
    <location>
        <begin position="3"/>
        <end position="189"/>
    </location>
</feature>
<evidence type="ECO:0000313" key="3">
    <source>
        <dbReference type="EMBL" id="QAY65320.1"/>
    </source>
</evidence>
<dbReference type="PIRSF" id="PIRSF000883">
    <property type="entry name" value="Pesterase_MJ0912"/>
    <property type="match status" value="1"/>
</dbReference>
<keyword evidence="4" id="KW-1185">Reference proteome</keyword>
<dbReference type="GO" id="GO:0016791">
    <property type="term" value="F:phosphatase activity"/>
    <property type="evidence" value="ECO:0007669"/>
    <property type="project" value="TreeGrafter"/>
</dbReference>
<dbReference type="RefSeq" id="WP_129437774.1">
    <property type="nucleotide sequence ID" value="NZ_CP035492.1"/>
</dbReference>
<accession>A0A4P6EQR7</accession>
<dbReference type="EMBL" id="CP035492">
    <property type="protein sequence ID" value="QAY65320.1"/>
    <property type="molecule type" value="Genomic_DNA"/>
</dbReference>
<dbReference type="InterPro" id="IPR029052">
    <property type="entry name" value="Metallo-depent_PP-like"/>
</dbReference>
<evidence type="ECO:0000259" key="2">
    <source>
        <dbReference type="Pfam" id="PF12850"/>
    </source>
</evidence>
<organism evidence="3 4">
    <name type="scientific">Paenibacillus protaetiae</name>
    <dbReference type="NCBI Taxonomy" id="2509456"/>
    <lineage>
        <taxon>Bacteria</taxon>
        <taxon>Bacillati</taxon>
        <taxon>Bacillota</taxon>
        <taxon>Bacilli</taxon>
        <taxon>Bacillales</taxon>
        <taxon>Paenibacillaceae</taxon>
        <taxon>Paenibacillus</taxon>
    </lineage>
</organism>
<dbReference type="OrthoDB" id="9813918at2"/>
<dbReference type="InterPro" id="IPR011152">
    <property type="entry name" value="Pesterase_MJ0912"/>
</dbReference>
<dbReference type="AlphaFoldDB" id="A0A4P6EQR7"/>
<proteinExistence type="inferred from homology"/>
<protein>
    <submittedName>
        <fullName evidence="3">Metallophosphoesterase</fullName>
    </submittedName>
</protein>
<dbReference type="PANTHER" id="PTHR42850">
    <property type="entry name" value="METALLOPHOSPHOESTERASE"/>
    <property type="match status" value="1"/>
</dbReference>
<dbReference type="Pfam" id="PF12850">
    <property type="entry name" value="Metallophos_2"/>
    <property type="match status" value="1"/>
</dbReference>